<keyword evidence="3" id="KW-1185">Reference proteome</keyword>
<comment type="caution">
    <text evidence="2">The sequence shown here is derived from an EMBL/GenBank/DDBJ whole genome shotgun (WGS) entry which is preliminary data.</text>
</comment>
<dbReference type="RefSeq" id="WP_142929144.1">
    <property type="nucleotide sequence ID" value="NZ_ML660104.1"/>
</dbReference>
<evidence type="ECO:0000313" key="2">
    <source>
        <dbReference type="EMBL" id="TQV69866.1"/>
    </source>
</evidence>
<reference evidence="2 3" key="1">
    <citation type="submission" date="2019-06" db="EMBL/GenBank/DDBJ databases">
        <title>Whole genome sequence for Cellvibrionaceae sp. R142.</title>
        <authorList>
            <person name="Wang G."/>
        </authorList>
    </citation>
    <scope>NUCLEOTIDE SEQUENCE [LARGE SCALE GENOMIC DNA]</scope>
    <source>
        <strain evidence="2 3">R142</strain>
    </source>
</reference>
<dbReference type="InterPro" id="IPR036388">
    <property type="entry name" value="WH-like_DNA-bd_sf"/>
</dbReference>
<evidence type="ECO:0000256" key="1">
    <source>
        <dbReference type="SAM" id="MobiDB-lite"/>
    </source>
</evidence>
<dbReference type="AlphaFoldDB" id="A0A545SY23"/>
<organism evidence="2 3">
    <name type="scientific">Exilibacterium tricleocarpae</name>
    <dbReference type="NCBI Taxonomy" id="2591008"/>
    <lineage>
        <taxon>Bacteria</taxon>
        <taxon>Pseudomonadati</taxon>
        <taxon>Pseudomonadota</taxon>
        <taxon>Gammaproteobacteria</taxon>
        <taxon>Cellvibrionales</taxon>
        <taxon>Cellvibrionaceae</taxon>
        <taxon>Exilibacterium</taxon>
    </lineage>
</organism>
<dbReference type="EMBL" id="VHSG01000026">
    <property type="protein sequence ID" value="TQV69866.1"/>
    <property type="molecule type" value="Genomic_DNA"/>
</dbReference>
<protein>
    <submittedName>
        <fullName evidence="2">Uncharacterized protein</fullName>
    </submittedName>
</protein>
<dbReference type="InterPro" id="IPR016032">
    <property type="entry name" value="Sig_transdc_resp-reg_C-effctor"/>
</dbReference>
<dbReference type="SUPFAM" id="SSF46894">
    <property type="entry name" value="C-terminal effector domain of the bipartite response regulators"/>
    <property type="match status" value="1"/>
</dbReference>
<feature type="region of interest" description="Disordered" evidence="1">
    <location>
        <begin position="1"/>
        <end position="27"/>
    </location>
</feature>
<gene>
    <name evidence="2" type="ORF">FKG94_22195</name>
</gene>
<evidence type="ECO:0000313" key="3">
    <source>
        <dbReference type="Proteomes" id="UP000319732"/>
    </source>
</evidence>
<dbReference type="Gene3D" id="1.10.10.10">
    <property type="entry name" value="Winged helix-like DNA-binding domain superfamily/Winged helix DNA-binding domain"/>
    <property type="match status" value="1"/>
</dbReference>
<dbReference type="GO" id="GO:0003677">
    <property type="term" value="F:DNA binding"/>
    <property type="evidence" value="ECO:0007669"/>
    <property type="project" value="InterPro"/>
</dbReference>
<dbReference type="GO" id="GO:0006355">
    <property type="term" value="P:regulation of DNA-templated transcription"/>
    <property type="evidence" value="ECO:0007669"/>
    <property type="project" value="InterPro"/>
</dbReference>
<proteinExistence type="predicted"/>
<name>A0A545SY23_9GAMM</name>
<sequence length="313" mass="34703">MRSKTTPASRLCYRDREADNPETDPQYAIRADKPPYIVSPHKLNLLFDSDENDEALFARLKRERQLYRQFSSADTPAELRRRLQEEVAQLGFSEYAFLRLDRVATPAASEALMPTELLSSCSERVAQRCGLMLQAGIADARNRHLSALFHWVAAAETDARAIKNHQSVLIVGAQGAGYYLVITGRPGANGYLWMSGPGQARDTDAFHQRVENNQYALNLLATTIEAVGTSKFPTLFRHQNRGQANTITPRPLRLLNTLAKRDATLREAADRLCLSTDTINKHVAAAKATLGTNTLAGTLWQALQAGLIDTEDP</sequence>
<dbReference type="Proteomes" id="UP000319732">
    <property type="component" value="Unassembled WGS sequence"/>
</dbReference>
<accession>A0A545SY23</accession>